<feature type="region of interest" description="Disordered" evidence="1">
    <location>
        <begin position="199"/>
        <end position="235"/>
    </location>
</feature>
<dbReference type="InterPro" id="IPR011009">
    <property type="entry name" value="Kinase-like_dom_sf"/>
</dbReference>
<dbReference type="PATRIC" id="fig|261654.4.peg.3283"/>
<dbReference type="STRING" id="261654.GA0070611_3229"/>
<dbReference type="Proteomes" id="UP000199385">
    <property type="component" value="Chromosome I"/>
</dbReference>
<feature type="compositionally biased region" description="Low complexity" evidence="1">
    <location>
        <begin position="205"/>
        <end position="219"/>
    </location>
</feature>
<feature type="domain" description="Aminoglycoside phosphotransferase" evidence="2">
    <location>
        <begin position="71"/>
        <end position="305"/>
    </location>
</feature>
<evidence type="ECO:0000313" key="4">
    <source>
        <dbReference type="Proteomes" id="UP000199385"/>
    </source>
</evidence>
<sequence>MLVMLPEPYDNHVVAAISLPPVPYDGTAVRPGWAALPAGLRDAIAARIGGPPTTVRVAGAGFTRGFAALLTGPDGERTFVKAAALDGQRHLADWYFHEANVLARLPADLPVPRPRWALAEAGWYALALTAVDGHLPRLPWNPAELDAALGTYAEVAAALADPPAPLLALELPHLADLARDDLLSWRDVAAGRARLPWDAPPGRLPSAAPAGTTAPAASPEPVEAGRQGPGRPPHVPLSALVTLESRLPGYAAGGGLAHGDLRVDNLLIGHDGRAWLCDWTWLCHGPAWFDLVSLLITGYASGLDADAAFAGHPAAAQAPADALDVTLAALSGYFLTSATAGPSSASPHLRAHQRWSGEQAFSWLAARQGWT</sequence>
<accession>A0A1A8ZQA7</accession>
<name>A0A1A8ZQA7_9ACTN</name>
<dbReference type="EMBL" id="LT594323">
    <property type="protein sequence ID" value="SBT46012.1"/>
    <property type="molecule type" value="Genomic_DNA"/>
</dbReference>
<reference evidence="4" key="1">
    <citation type="submission" date="2016-06" db="EMBL/GenBank/DDBJ databases">
        <authorList>
            <person name="Varghese N."/>
            <person name="Submissions Spin"/>
        </authorList>
    </citation>
    <scope>NUCLEOTIDE SEQUENCE [LARGE SCALE GENOMIC DNA]</scope>
    <source>
        <strain evidence="4">DSM 44815</strain>
    </source>
</reference>
<evidence type="ECO:0000313" key="3">
    <source>
        <dbReference type="EMBL" id="SBT46012.1"/>
    </source>
</evidence>
<dbReference type="SUPFAM" id="SSF56112">
    <property type="entry name" value="Protein kinase-like (PK-like)"/>
    <property type="match status" value="1"/>
</dbReference>
<proteinExistence type="predicted"/>
<dbReference type="InterPro" id="IPR002575">
    <property type="entry name" value="Aminoglycoside_PTrfase"/>
</dbReference>
<keyword evidence="4" id="KW-1185">Reference proteome</keyword>
<evidence type="ECO:0000256" key="1">
    <source>
        <dbReference type="SAM" id="MobiDB-lite"/>
    </source>
</evidence>
<protein>
    <submittedName>
        <fullName evidence="3">Phosphotransferase enzyme family protein</fullName>
    </submittedName>
</protein>
<gene>
    <name evidence="3" type="ORF">GA0070611_3229</name>
</gene>
<evidence type="ECO:0000259" key="2">
    <source>
        <dbReference type="Pfam" id="PF01636"/>
    </source>
</evidence>
<keyword evidence="3" id="KW-0808">Transferase</keyword>
<dbReference type="GO" id="GO:0016740">
    <property type="term" value="F:transferase activity"/>
    <property type="evidence" value="ECO:0007669"/>
    <property type="project" value="UniProtKB-KW"/>
</dbReference>
<dbReference type="AlphaFoldDB" id="A0A1A8ZQA7"/>
<dbReference type="Gene3D" id="3.90.1200.10">
    <property type="match status" value="1"/>
</dbReference>
<dbReference type="Pfam" id="PF01636">
    <property type="entry name" value="APH"/>
    <property type="match status" value="1"/>
</dbReference>
<organism evidence="3 4">
    <name type="scientific">Micromonospora auratinigra</name>
    <dbReference type="NCBI Taxonomy" id="261654"/>
    <lineage>
        <taxon>Bacteria</taxon>
        <taxon>Bacillati</taxon>
        <taxon>Actinomycetota</taxon>
        <taxon>Actinomycetes</taxon>
        <taxon>Micromonosporales</taxon>
        <taxon>Micromonosporaceae</taxon>
        <taxon>Micromonospora</taxon>
    </lineage>
</organism>